<organism evidence="3 5">
    <name type="scientific">Dracunculus medinensis</name>
    <name type="common">Guinea worm</name>
    <dbReference type="NCBI Taxonomy" id="318479"/>
    <lineage>
        <taxon>Eukaryota</taxon>
        <taxon>Metazoa</taxon>
        <taxon>Ecdysozoa</taxon>
        <taxon>Nematoda</taxon>
        <taxon>Chromadorea</taxon>
        <taxon>Rhabditida</taxon>
        <taxon>Spirurina</taxon>
        <taxon>Dracunculoidea</taxon>
        <taxon>Dracunculidae</taxon>
        <taxon>Dracunculus</taxon>
    </lineage>
</organism>
<dbReference type="Proteomes" id="UP000038040">
    <property type="component" value="Unplaced"/>
</dbReference>
<proteinExistence type="predicted"/>
<feature type="compositionally biased region" description="Basic and acidic residues" evidence="1">
    <location>
        <begin position="146"/>
        <end position="160"/>
    </location>
</feature>
<evidence type="ECO:0000313" key="3">
    <source>
        <dbReference type="Proteomes" id="UP000038040"/>
    </source>
</evidence>
<feature type="compositionally biased region" description="Polar residues" evidence="1">
    <location>
        <begin position="107"/>
        <end position="145"/>
    </location>
</feature>
<reference evidence="2 4" key="2">
    <citation type="submission" date="2018-11" db="EMBL/GenBank/DDBJ databases">
        <authorList>
            <consortium name="Pathogen Informatics"/>
        </authorList>
    </citation>
    <scope>NUCLEOTIDE SEQUENCE [LARGE SCALE GENOMIC DNA]</scope>
</reference>
<dbReference type="Proteomes" id="UP000274756">
    <property type="component" value="Unassembled WGS sequence"/>
</dbReference>
<feature type="region of interest" description="Disordered" evidence="1">
    <location>
        <begin position="107"/>
        <end position="242"/>
    </location>
</feature>
<dbReference type="OrthoDB" id="5872681at2759"/>
<dbReference type="AlphaFoldDB" id="A0A0N4UEE7"/>
<reference evidence="5" key="1">
    <citation type="submission" date="2017-02" db="UniProtKB">
        <authorList>
            <consortium name="WormBaseParasite"/>
        </authorList>
    </citation>
    <scope>IDENTIFICATION</scope>
</reference>
<protein>
    <submittedName>
        <fullName evidence="5">WH2 domain-containing protein</fullName>
    </submittedName>
</protein>
<evidence type="ECO:0000313" key="2">
    <source>
        <dbReference type="EMBL" id="VDN59368.1"/>
    </source>
</evidence>
<dbReference type="STRING" id="318479.A0A0N4UEE7"/>
<feature type="compositionally biased region" description="Basic and acidic residues" evidence="1">
    <location>
        <begin position="202"/>
        <end position="217"/>
    </location>
</feature>
<name>A0A0N4UEE7_DRAME</name>
<dbReference type="WBParaSite" id="DME_0000574801-mRNA-1">
    <property type="protein sequence ID" value="DME_0000574801-mRNA-1"/>
    <property type="gene ID" value="DME_0000574801"/>
</dbReference>
<gene>
    <name evidence="2" type="ORF">DME_LOCUS9341</name>
</gene>
<evidence type="ECO:0000256" key="1">
    <source>
        <dbReference type="SAM" id="MobiDB-lite"/>
    </source>
</evidence>
<evidence type="ECO:0000313" key="5">
    <source>
        <dbReference type="WBParaSite" id="DME_0000574801-mRNA-1"/>
    </source>
</evidence>
<sequence length="242" mass="27229">MFQSDLTLTSYQLLEDIECPSELIDVDDDITFTQLNTSLVLEKSRIGVDRLPIVGDDLSTPQVESRPFVNEDYITNQMGLESTGPLELSFENRASLSLQRNRFPSQMSINSSESHTPRSASPPTFFSPTISINKFTNGDMKSSTKNMREDNKVKAEERATRPKKPKPPSIRELQNAPIPSRSPKLKPPSKSQMMMEQLKASIEADKHKPKKDIKSKLSEIINVSLPKRNGSNENEGRLEPLK</sequence>
<accession>A0A0N4UEE7</accession>
<evidence type="ECO:0000313" key="4">
    <source>
        <dbReference type="Proteomes" id="UP000274756"/>
    </source>
</evidence>
<dbReference type="EMBL" id="UYYG01001180">
    <property type="protein sequence ID" value="VDN59368.1"/>
    <property type="molecule type" value="Genomic_DNA"/>
</dbReference>
<keyword evidence="4" id="KW-1185">Reference proteome</keyword>